<accession>A0ABP4XCL4</accession>
<reference evidence="2" key="1">
    <citation type="journal article" date="2019" name="Int. J. Syst. Evol. Microbiol.">
        <title>The Global Catalogue of Microorganisms (GCM) 10K type strain sequencing project: providing services to taxonomists for standard genome sequencing and annotation.</title>
        <authorList>
            <consortium name="The Broad Institute Genomics Platform"/>
            <consortium name="The Broad Institute Genome Sequencing Center for Infectious Disease"/>
            <person name="Wu L."/>
            <person name="Ma J."/>
        </authorList>
    </citation>
    <scope>NUCLEOTIDE SEQUENCE [LARGE SCALE GENOMIC DNA]</scope>
    <source>
        <strain evidence="2">JCM 14736</strain>
    </source>
</reference>
<gene>
    <name evidence="1" type="ORF">GCM10009768_02490</name>
</gene>
<dbReference type="RefSeq" id="WP_344028304.1">
    <property type="nucleotide sequence ID" value="NZ_BAAAOB010000001.1"/>
</dbReference>
<protein>
    <submittedName>
        <fullName evidence="1">Cupin</fullName>
    </submittedName>
</protein>
<evidence type="ECO:0000313" key="2">
    <source>
        <dbReference type="Proteomes" id="UP001500851"/>
    </source>
</evidence>
<organism evidence="1 2">
    <name type="scientific">Leucobacter iarius</name>
    <dbReference type="NCBI Taxonomy" id="333963"/>
    <lineage>
        <taxon>Bacteria</taxon>
        <taxon>Bacillati</taxon>
        <taxon>Actinomycetota</taxon>
        <taxon>Actinomycetes</taxon>
        <taxon>Micrococcales</taxon>
        <taxon>Microbacteriaceae</taxon>
        <taxon>Leucobacter</taxon>
    </lineage>
</organism>
<sequence>MSDISEQPSGSHSEVQFENERFRVTKWTIDPGGHIPMHRHDFDYVVVPLLPGRVRIDFADGSSTEAEQVPGGSYARQAGAEHRLTNLSSTSPVLFVETERLS</sequence>
<dbReference type="InterPro" id="IPR011051">
    <property type="entry name" value="RmlC_Cupin_sf"/>
</dbReference>
<name>A0ABP4XCL4_9MICO</name>
<dbReference type="SUPFAM" id="SSF51182">
    <property type="entry name" value="RmlC-like cupins"/>
    <property type="match status" value="1"/>
</dbReference>
<dbReference type="InterPro" id="IPR014710">
    <property type="entry name" value="RmlC-like_jellyroll"/>
</dbReference>
<dbReference type="EMBL" id="BAAAOB010000001">
    <property type="protein sequence ID" value="GAA1777439.1"/>
    <property type="molecule type" value="Genomic_DNA"/>
</dbReference>
<comment type="caution">
    <text evidence="1">The sequence shown here is derived from an EMBL/GenBank/DDBJ whole genome shotgun (WGS) entry which is preliminary data.</text>
</comment>
<evidence type="ECO:0000313" key="1">
    <source>
        <dbReference type="EMBL" id="GAA1777439.1"/>
    </source>
</evidence>
<dbReference type="Gene3D" id="2.60.120.10">
    <property type="entry name" value="Jelly Rolls"/>
    <property type="match status" value="1"/>
</dbReference>
<dbReference type="Proteomes" id="UP001500851">
    <property type="component" value="Unassembled WGS sequence"/>
</dbReference>
<keyword evidence="2" id="KW-1185">Reference proteome</keyword>
<proteinExistence type="predicted"/>